<evidence type="ECO:0000256" key="7">
    <source>
        <dbReference type="ARBA" id="ARBA00048220"/>
    </source>
</evidence>
<organism evidence="12 13">
    <name type="scientific">Halothiobacillus diazotrophicus</name>
    <dbReference type="NCBI Taxonomy" id="1860122"/>
    <lineage>
        <taxon>Bacteria</taxon>
        <taxon>Pseudomonadati</taxon>
        <taxon>Pseudomonadota</taxon>
        <taxon>Gammaproteobacteria</taxon>
        <taxon>Chromatiales</taxon>
        <taxon>Halothiobacillaceae</taxon>
        <taxon>Halothiobacillus</taxon>
    </lineage>
</organism>
<accession>A0A191ZES9</accession>
<keyword evidence="6" id="KW-0862">Zinc</keyword>
<dbReference type="STRING" id="1860122.A9404_02295"/>
<evidence type="ECO:0000256" key="8">
    <source>
        <dbReference type="PIRNR" id="PIRNR006256"/>
    </source>
</evidence>
<comment type="function">
    <text evidence="8">Involved in the maturation of [NiFe] hydrogenases. Along with HypE, it catalyzes the synthesis of the CN ligands of the active site iron of [NiFe]-hydrogenases. HypF functions as a carbamoyl transferase using carbamoylphosphate as a substrate and transferring the carboxamido moiety in an ATP-dependent reaction to the thiolate of the C-terminal cysteine of HypE yielding a protein-S-carboxamide.</text>
</comment>
<keyword evidence="5" id="KW-0863">Zinc-finger</keyword>
<dbReference type="Pfam" id="PF17788">
    <property type="entry name" value="HypF_C"/>
    <property type="match status" value="1"/>
</dbReference>
<dbReference type="GO" id="GO:0016743">
    <property type="term" value="F:carboxyl- or carbamoyltransferase activity"/>
    <property type="evidence" value="ECO:0007669"/>
    <property type="project" value="UniProtKB-UniRule"/>
</dbReference>
<proteinExistence type="inferred from homology"/>
<dbReference type="Pfam" id="PF22521">
    <property type="entry name" value="HypF_C_2"/>
    <property type="match status" value="1"/>
</dbReference>
<dbReference type="Proteomes" id="UP000078596">
    <property type="component" value="Chromosome"/>
</dbReference>
<dbReference type="SUPFAM" id="SSF55821">
    <property type="entry name" value="YrdC/RibB"/>
    <property type="match status" value="1"/>
</dbReference>
<evidence type="ECO:0000256" key="2">
    <source>
        <dbReference type="ARBA" id="ARBA00008097"/>
    </source>
</evidence>
<dbReference type="PANTHER" id="PTHR42959:SF1">
    <property type="entry name" value="CARBAMOYLTRANSFERASE HYPF"/>
    <property type="match status" value="1"/>
</dbReference>
<evidence type="ECO:0000256" key="9">
    <source>
        <dbReference type="PROSITE-ProRule" id="PRU00520"/>
    </source>
</evidence>
<comment type="pathway">
    <text evidence="1 8">Protein modification; [NiFe] hydrogenase maturation.</text>
</comment>
<feature type="domain" description="YrdC-like" evidence="11">
    <location>
        <begin position="219"/>
        <end position="413"/>
    </location>
</feature>
<feature type="domain" description="Acylphosphatase-like" evidence="10">
    <location>
        <begin position="20"/>
        <end position="106"/>
    </location>
</feature>
<dbReference type="EMBL" id="CP016027">
    <property type="protein sequence ID" value="ANJ66365.1"/>
    <property type="molecule type" value="Genomic_DNA"/>
</dbReference>
<dbReference type="GO" id="GO:0003725">
    <property type="term" value="F:double-stranded RNA binding"/>
    <property type="evidence" value="ECO:0007669"/>
    <property type="project" value="InterPro"/>
</dbReference>
<keyword evidence="4" id="KW-0479">Metal-binding</keyword>
<dbReference type="PANTHER" id="PTHR42959">
    <property type="entry name" value="CARBAMOYLTRANSFERASE"/>
    <property type="match status" value="1"/>
</dbReference>
<evidence type="ECO:0000256" key="6">
    <source>
        <dbReference type="ARBA" id="ARBA00022833"/>
    </source>
</evidence>
<comment type="similarity">
    <text evidence="2 8">Belongs to the carbamoyltransferase HypF family.</text>
</comment>
<sequence>MAICTESLQHPEAPAARKMARRYELHGPVQGVGFRPFVYRLANTLNLWGHVWNADGRVFIEVEGSIDALQAFAHRLTAEAPTPTQPTIAAIQAIPPTHAPNFTIQPSPTNARLSAAHRFPLDQAMCDACLNEMNNPENRRHGYAFTHCNACGPRYSIMTGLPYDRERTTLAAFPMCAECAAEYGDPANRRFHAQGIGCPSCGPQIHYRSTSGDTIRNPQAALIAALDCLRDGGIVAVRGVGGYHLMADATQDQAVATLRARKRRPDKPLAVMVPWHGKDGLDAVHELAELTECEAEALCRPERPIVLLRSKAKQQASHRLSAQIAPGLHEVGLILPYAPIHHLMLSALDRPLIATSGNISGEPIIINPEDAEAQLAEIADGFLHHDRRIVHPLEDGIYRRIAGRMRPIRLGRGATPLIFDLPQTIETPLLAVGAEQRNTTSLAWRDQLLLSPQLGDLSGFAAQQRFIQQTTELPASVAISARRVCHDRHPDYASTRWAKASGLKCRAVAHHHAHASALCAEKGLVDTDTLIFTWDGTGLGSDDTLWGGETFYGRPGAWRRVASFAPFLMPGGDAAIRSPWRLAQSLAWACGLPWRATTATNEERQLLQTMLERGLNSPPTSSVGRLFDAAAALLRLVENSTHESQAPSRLESVATEATTDSKLYRSEARNAGEMLPVDLPIEQDSDDLLRVDWRPLIRMMTDETRTVAERAADFHHALAHLIHKQVRLLRQTRPIEAVGLCGGVFQNRLLTETAVTLLAADGIEVLLPERLPANDAAISFGQIIEGLVPETNPGRRIL</sequence>
<dbReference type="InterPro" id="IPR051060">
    <property type="entry name" value="Carbamoyltrans_HypF-like"/>
</dbReference>
<dbReference type="Pfam" id="PF07503">
    <property type="entry name" value="zf-HYPF"/>
    <property type="match status" value="2"/>
</dbReference>
<keyword evidence="9" id="KW-0378">Hydrolase</keyword>
<keyword evidence="13" id="KW-1185">Reference proteome</keyword>
<dbReference type="UniPathway" id="UPA00335"/>
<dbReference type="InterPro" id="IPR017945">
    <property type="entry name" value="DHBP_synth_RibB-like_a/b_dom"/>
</dbReference>
<keyword evidence="12" id="KW-0808">Transferase</keyword>
<evidence type="ECO:0000259" key="10">
    <source>
        <dbReference type="PROSITE" id="PS51160"/>
    </source>
</evidence>
<dbReference type="EC" id="6.2.-.-" evidence="8"/>
<evidence type="ECO:0000259" key="11">
    <source>
        <dbReference type="PROSITE" id="PS51163"/>
    </source>
</evidence>
<evidence type="ECO:0000256" key="5">
    <source>
        <dbReference type="ARBA" id="ARBA00022771"/>
    </source>
</evidence>
<evidence type="ECO:0000313" key="12">
    <source>
        <dbReference type="EMBL" id="ANJ66365.1"/>
    </source>
</evidence>
<dbReference type="InterPro" id="IPR006070">
    <property type="entry name" value="Sua5-like_dom"/>
</dbReference>
<dbReference type="InterPro" id="IPR001792">
    <property type="entry name" value="Acylphosphatase-like_dom"/>
</dbReference>
<reference evidence="12 13" key="1">
    <citation type="submission" date="2016-06" db="EMBL/GenBank/DDBJ databases">
        <title>Insight into the functional genes involving in sulfur oxidation in Pearl River water.</title>
        <authorList>
            <person name="Luo J."/>
            <person name="Tan X."/>
            <person name="Lin W."/>
        </authorList>
    </citation>
    <scope>NUCLEOTIDE SEQUENCE [LARGE SCALE GENOMIC DNA]</scope>
    <source>
        <strain evidence="12 13">LS2</strain>
    </source>
</reference>
<feature type="active site" evidence="9">
    <location>
        <position position="53"/>
    </location>
</feature>
<dbReference type="InterPro" id="IPR017968">
    <property type="entry name" value="Acylphosphatase_CS"/>
</dbReference>
<comment type="catalytic activity">
    <reaction evidence="9">
        <text>an acyl phosphate + H2O = a carboxylate + phosphate + H(+)</text>
        <dbReference type="Rhea" id="RHEA:14965"/>
        <dbReference type="ChEBI" id="CHEBI:15377"/>
        <dbReference type="ChEBI" id="CHEBI:15378"/>
        <dbReference type="ChEBI" id="CHEBI:29067"/>
        <dbReference type="ChEBI" id="CHEBI:43474"/>
        <dbReference type="ChEBI" id="CHEBI:59918"/>
        <dbReference type="EC" id="3.6.1.7"/>
    </reaction>
</comment>
<dbReference type="SUPFAM" id="SSF54975">
    <property type="entry name" value="Acylphosphatase/BLUF domain-like"/>
    <property type="match status" value="1"/>
</dbReference>
<dbReference type="GO" id="GO:0008270">
    <property type="term" value="F:zinc ion binding"/>
    <property type="evidence" value="ECO:0007669"/>
    <property type="project" value="UniProtKB-KW"/>
</dbReference>
<keyword evidence="3" id="KW-0436">Ligase</keyword>
<dbReference type="PIRSF" id="PIRSF006256">
    <property type="entry name" value="CMPcnvr_hdrg_mat"/>
    <property type="match status" value="1"/>
</dbReference>
<dbReference type="PROSITE" id="PS51163">
    <property type="entry name" value="YRDC"/>
    <property type="match status" value="1"/>
</dbReference>
<gene>
    <name evidence="12" type="ORF">A9404_02295</name>
</gene>
<dbReference type="PROSITE" id="PS00150">
    <property type="entry name" value="ACYLPHOSPHATASE_1"/>
    <property type="match status" value="1"/>
</dbReference>
<dbReference type="NCBIfam" id="TIGR00143">
    <property type="entry name" value="hypF"/>
    <property type="match status" value="1"/>
</dbReference>
<dbReference type="InterPro" id="IPR055128">
    <property type="entry name" value="HypF_C_2"/>
</dbReference>
<dbReference type="Gene3D" id="3.30.420.40">
    <property type="match status" value="1"/>
</dbReference>
<dbReference type="AlphaFoldDB" id="A0A191ZES9"/>
<comment type="catalytic activity">
    <reaction evidence="7 8">
        <text>C-terminal L-cysteinyl-[HypE protein] + carbamoyl phosphate + ATP + H2O = C-terminal S-carboxamide-L-cysteinyl-[HypE protein] + AMP + phosphate + diphosphate + H(+)</text>
        <dbReference type="Rhea" id="RHEA:55636"/>
        <dbReference type="Rhea" id="RHEA-COMP:14247"/>
        <dbReference type="Rhea" id="RHEA-COMP:14392"/>
        <dbReference type="ChEBI" id="CHEBI:15377"/>
        <dbReference type="ChEBI" id="CHEBI:15378"/>
        <dbReference type="ChEBI" id="CHEBI:30616"/>
        <dbReference type="ChEBI" id="CHEBI:33019"/>
        <dbReference type="ChEBI" id="CHEBI:43474"/>
        <dbReference type="ChEBI" id="CHEBI:58228"/>
        <dbReference type="ChEBI" id="CHEBI:76913"/>
        <dbReference type="ChEBI" id="CHEBI:139126"/>
        <dbReference type="ChEBI" id="CHEBI:456215"/>
    </reaction>
</comment>
<evidence type="ECO:0000256" key="3">
    <source>
        <dbReference type="ARBA" id="ARBA00022598"/>
    </source>
</evidence>
<protein>
    <recommendedName>
        <fullName evidence="8">Carbamoyltransferase HypF</fullName>
        <ecNumber evidence="8">6.2.-.-</ecNumber>
    </recommendedName>
</protein>
<evidence type="ECO:0000313" key="13">
    <source>
        <dbReference type="Proteomes" id="UP000078596"/>
    </source>
</evidence>
<dbReference type="Gene3D" id="3.30.420.360">
    <property type="match status" value="1"/>
</dbReference>
<feature type="active site" evidence="9">
    <location>
        <position position="35"/>
    </location>
</feature>
<evidence type="ECO:0000256" key="1">
    <source>
        <dbReference type="ARBA" id="ARBA00004711"/>
    </source>
</evidence>
<dbReference type="Pfam" id="PF01300">
    <property type="entry name" value="Sua5_yciO_yrdC"/>
    <property type="match status" value="1"/>
</dbReference>
<dbReference type="KEGG" id="haz:A9404_02295"/>
<evidence type="ECO:0000256" key="4">
    <source>
        <dbReference type="ARBA" id="ARBA00022723"/>
    </source>
</evidence>
<dbReference type="PROSITE" id="PS51160">
    <property type="entry name" value="ACYLPHOSPHATASE_3"/>
    <property type="match status" value="1"/>
</dbReference>
<dbReference type="InterPro" id="IPR004421">
    <property type="entry name" value="Carbamoyltransferase_HypF"/>
</dbReference>
<dbReference type="GO" id="GO:0016874">
    <property type="term" value="F:ligase activity"/>
    <property type="evidence" value="ECO:0007669"/>
    <property type="project" value="UniProtKB-UniRule"/>
</dbReference>
<dbReference type="InterPro" id="IPR036046">
    <property type="entry name" value="Acylphosphatase-like_dom_sf"/>
</dbReference>
<dbReference type="Gene3D" id="3.90.870.50">
    <property type="match status" value="1"/>
</dbReference>
<dbReference type="GO" id="GO:0051604">
    <property type="term" value="P:protein maturation"/>
    <property type="evidence" value="ECO:0007669"/>
    <property type="project" value="TreeGrafter"/>
</dbReference>
<dbReference type="Pfam" id="PF00708">
    <property type="entry name" value="Acylphosphatase"/>
    <property type="match status" value="1"/>
</dbReference>
<dbReference type="InterPro" id="IPR011125">
    <property type="entry name" value="Znf_HypF"/>
</dbReference>
<name>A0A191ZES9_9GAMM</name>
<dbReference type="InterPro" id="IPR041440">
    <property type="entry name" value="HypF_C"/>
</dbReference>
<dbReference type="GO" id="GO:0003998">
    <property type="term" value="F:acylphosphatase activity"/>
    <property type="evidence" value="ECO:0007669"/>
    <property type="project" value="UniProtKB-EC"/>
</dbReference>
<dbReference type="Gene3D" id="3.30.110.120">
    <property type="match status" value="1"/>
</dbReference>